<evidence type="ECO:0000256" key="2">
    <source>
        <dbReference type="ARBA" id="ARBA00005075"/>
    </source>
</evidence>
<evidence type="ECO:0000256" key="8">
    <source>
        <dbReference type="ARBA" id="ARBA00022840"/>
    </source>
</evidence>
<keyword evidence="6 11" id="KW-0547">Nucleotide-binding</keyword>
<dbReference type="EMBL" id="AP017312">
    <property type="protein sequence ID" value="BAU28555.1"/>
    <property type="molecule type" value="Genomic_DNA"/>
</dbReference>
<dbReference type="InterPro" id="IPR005499">
    <property type="entry name" value="BioW"/>
</dbReference>
<evidence type="ECO:0000313" key="12">
    <source>
        <dbReference type="EMBL" id="BAU28555.1"/>
    </source>
</evidence>
<dbReference type="NCBIfam" id="NF002360">
    <property type="entry name" value="PRK01322.1"/>
    <property type="match status" value="1"/>
</dbReference>
<evidence type="ECO:0000256" key="3">
    <source>
        <dbReference type="ARBA" id="ARBA00011738"/>
    </source>
</evidence>
<dbReference type="EC" id="6.2.1.14" evidence="4 11"/>
<evidence type="ECO:0000256" key="5">
    <source>
        <dbReference type="ARBA" id="ARBA00022598"/>
    </source>
</evidence>
<dbReference type="UniPathway" id="UPA00999">
    <property type="reaction ID" value="UER00351"/>
</dbReference>
<evidence type="ECO:0000256" key="6">
    <source>
        <dbReference type="ARBA" id="ARBA00022741"/>
    </source>
</evidence>
<dbReference type="Proteomes" id="UP000217696">
    <property type="component" value="Chromosome"/>
</dbReference>
<keyword evidence="9 11" id="KW-0460">Magnesium</keyword>
<dbReference type="OrthoDB" id="9792985at2"/>
<evidence type="ECO:0000256" key="10">
    <source>
        <dbReference type="ARBA" id="ARBA00049553"/>
    </source>
</evidence>
<dbReference type="GO" id="GO:0005524">
    <property type="term" value="F:ATP binding"/>
    <property type="evidence" value="ECO:0007669"/>
    <property type="project" value="UniProtKB-KW"/>
</dbReference>
<gene>
    <name evidence="11 12" type="primary">bioW</name>
    <name evidence="12" type="ORF">CB4_02730</name>
</gene>
<name>A0A0U4WIY7_9BACL</name>
<dbReference type="GO" id="GO:0042410">
    <property type="term" value="F:6-carboxyhexanoate-CoA ligase activity"/>
    <property type="evidence" value="ECO:0007669"/>
    <property type="project" value="UniProtKB-UniRule"/>
</dbReference>
<evidence type="ECO:0000256" key="11">
    <source>
        <dbReference type="HAMAP-Rule" id="MF_00668"/>
    </source>
</evidence>
<comment type="subunit">
    <text evidence="3 11">Homodimer.</text>
</comment>
<keyword evidence="8 11" id="KW-0067">ATP-binding</keyword>
<dbReference type="HAMAP" id="MF_00668">
    <property type="entry name" value="BioW"/>
    <property type="match status" value="1"/>
</dbReference>
<comment type="catalytic activity">
    <reaction evidence="10 11">
        <text>heptanedioate + ATP + CoA = 6-carboxyhexanoyl-CoA + AMP + diphosphate</text>
        <dbReference type="Rhea" id="RHEA:14781"/>
        <dbReference type="ChEBI" id="CHEBI:30616"/>
        <dbReference type="ChEBI" id="CHEBI:33019"/>
        <dbReference type="ChEBI" id="CHEBI:36165"/>
        <dbReference type="ChEBI" id="CHEBI:57287"/>
        <dbReference type="ChEBI" id="CHEBI:57360"/>
        <dbReference type="ChEBI" id="CHEBI:456215"/>
        <dbReference type="EC" id="6.2.1.14"/>
    </reaction>
</comment>
<dbReference type="GO" id="GO:0009102">
    <property type="term" value="P:biotin biosynthetic process"/>
    <property type="evidence" value="ECO:0007669"/>
    <property type="project" value="UniProtKB-UniRule"/>
</dbReference>
<evidence type="ECO:0000313" key="13">
    <source>
        <dbReference type="Proteomes" id="UP000217696"/>
    </source>
</evidence>
<dbReference type="AlphaFoldDB" id="A0A0U4WIY7"/>
<evidence type="ECO:0000256" key="7">
    <source>
        <dbReference type="ARBA" id="ARBA00022756"/>
    </source>
</evidence>
<keyword evidence="13" id="KW-1185">Reference proteome</keyword>
<comment type="similarity">
    <text evidence="11">Belongs to the BioW family.</text>
</comment>
<keyword evidence="5 11" id="KW-0436">Ligase</keyword>
<keyword evidence="7 11" id="KW-0093">Biotin biosynthesis</keyword>
<evidence type="ECO:0000256" key="1">
    <source>
        <dbReference type="ARBA" id="ARBA00001946"/>
    </source>
</evidence>
<comment type="function">
    <text evidence="11">Catalyzes the transformation of pimelate into pimeloyl-CoA with concomitant hydrolysis of ATP to AMP.</text>
</comment>
<comment type="pathway">
    <text evidence="2 11">Metabolic intermediate metabolism; pimeloyl-CoA biosynthesis; pimeloyl-CoA from pimelate: step 1/1.</text>
</comment>
<comment type="cofactor">
    <cofactor evidence="1 11">
        <name>Mg(2+)</name>
        <dbReference type="ChEBI" id="CHEBI:18420"/>
    </cofactor>
</comment>
<dbReference type="KEGG" id="asoc:CB4_02730"/>
<dbReference type="Pfam" id="PF03744">
    <property type="entry name" value="BioW"/>
    <property type="match status" value="1"/>
</dbReference>
<accession>A0A0U4WIY7</accession>
<evidence type="ECO:0000256" key="4">
    <source>
        <dbReference type="ARBA" id="ARBA00012984"/>
    </source>
</evidence>
<proteinExistence type="inferred from homology"/>
<dbReference type="GO" id="GO:0000287">
    <property type="term" value="F:magnesium ion binding"/>
    <property type="evidence" value="ECO:0007669"/>
    <property type="project" value="UniProtKB-UniRule"/>
</dbReference>
<dbReference type="NCBIfam" id="TIGR01204">
    <property type="entry name" value="bioW"/>
    <property type="match status" value="1"/>
</dbReference>
<reference evidence="12 13" key="1">
    <citation type="submission" date="2015-12" db="EMBL/GenBank/DDBJ databases">
        <title>Genome sequence of Aneurinibacillus soli.</title>
        <authorList>
            <person name="Lee J.S."/>
            <person name="Lee K.C."/>
            <person name="Kim K.K."/>
            <person name="Lee B.W."/>
        </authorList>
    </citation>
    <scope>NUCLEOTIDE SEQUENCE [LARGE SCALE GENOMIC DNA]</scope>
    <source>
        <strain evidence="12 13">CB4</strain>
    </source>
</reference>
<evidence type="ECO:0000256" key="9">
    <source>
        <dbReference type="ARBA" id="ARBA00022842"/>
    </source>
</evidence>
<protein>
    <recommendedName>
        <fullName evidence="4 11">6-carboxyhexanoate--CoA ligase</fullName>
        <ecNumber evidence="4 11">6.2.1.14</ecNumber>
    </recommendedName>
    <alternativeName>
        <fullName evidence="11">Pimeloyl-CoA synthase</fullName>
    </alternativeName>
</protein>
<sequence length="252" mass="28185">MENHSLYSLRMRAAQGGAHECGGLHISGGERLSTAEDVEILVSQLLRKAMSHSRGTADFISIVMEKVDQQEVECLSPLPILTYDVHTPEEGRQQAAMLLKQLFISDTAIQNGLDMLASSHNWRGAVLLDSQSGKRIDNRGDRGIRVSRMDWEKSKYHLWQNQYPSLTSSRIAEAIALATKVAGSPYTVAELCWSDDPEYVTGYVGSSEMGYCRISHLKRKGELSGGRIFFVKEGTDIESYIEYLERKPVWIG</sequence>
<organism evidence="12 13">
    <name type="scientific">Aneurinibacillus soli</name>
    <dbReference type="NCBI Taxonomy" id="1500254"/>
    <lineage>
        <taxon>Bacteria</taxon>
        <taxon>Bacillati</taxon>
        <taxon>Bacillota</taxon>
        <taxon>Bacilli</taxon>
        <taxon>Bacillales</taxon>
        <taxon>Paenibacillaceae</taxon>
        <taxon>Aneurinibacillus group</taxon>
        <taxon>Aneurinibacillus</taxon>
    </lineage>
</organism>
<dbReference type="RefSeq" id="WP_096466301.1">
    <property type="nucleotide sequence ID" value="NZ_AP017312.1"/>
</dbReference>